<reference evidence="1" key="2">
    <citation type="submission" date="2020-02" db="EMBL/GenBank/DDBJ databases">
        <title>Esox lucius (northern pike) genome, fEsoLuc1, primary haplotype.</title>
        <authorList>
            <person name="Myers G."/>
            <person name="Karagic N."/>
            <person name="Meyer A."/>
            <person name="Pippel M."/>
            <person name="Reichard M."/>
            <person name="Winkler S."/>
            <person name="Tracey A."/>
            <person name="Sims Y."/>
            <person name="Howe K."/>
            <person name="Rhie A."/>
            <person name="Formenti G."/>
            <person name="Durbin R."/>
            <person name="Fedrigo O."/>
            <person name="Jarvis E.D."/>
        </authorList>
    </citation>
    <scope>NUCLEOTIDE SEQUENCE [LARGE SCALE GENOMIC DNA]</scope>
</reference>
<dbReference type="GO" id="GO:0005694">
    <property type="term" value="C:chromosome"/>
    <property type="evidence" value="ECO:0007669"/>
    <property type="project" value="TreeGrafter"/>
</dbReference>
<dbReference type="Pfam" id="PF15162">
    <property type="entry name" value="SCRE"/>
    <property type="match status" value="1"/>
</dbReference>
<keyword evidence="2" id="KW-1185">Reference proteome</keyword>
<sequence>MTTNCVNRTPQWKTTIIVSKSLKNHDTSRTLLAQEHRLRFSDAVASGSFVFPQSGIAFLIINPQEQPENLGEAGVYFDKIKEFVMVHRNSFLLLQAPFFGKKELDILSGIQFRFLGSNLRVLPVHNNTEVVKAMLTIARATSKPHVDSMRDRMSQARAHILESSPVWEMLRDIKLG</sequence>
<dbReference type="OMA" id="QNHDTCR"/>
<dbReference type="Proteomes" id="UP000265140">
    <property type="component" value="Chromosome 8"/>
</dbReference>
<name>A0A3P8XDD9_ESOLU</name>
<dbReference type="InParanoid" id="A0A3P8XDD9"/>
<gene>
    <name evidence="1" type="primary">C1orf146</name>
</gene>
<dbReference type="AlphaFoldDB" id="A0A3P8XDD9"/>
<dbReference type="PANTHER" id="PTHR31408:SF2">
    <property type="entry name" value="PROTEIN SPO16 HOMOLOG"/>
    <property type="match status" value="1"/>
</dbReference>
<protein>
    <submittedName>
        <fullName evidence="1">Uncharacterized protein</fullName>
    </submittedName>
</protein>
<evidence type="ECO:0000313" key="1">
    <source>
        <dbReference type="Ensembl" id="ENSELUP00000001618.1"/>
    </source>
</evidence>
<dbReference type="PANTHER" id="PTHR31408">
    <property type="entry name" value="HYPOTHETICAL PROTEIN LOC689986"/>
    <property type="match status" value="1"/>
</dbReference>
<dbReference type="GO" id="GO:0007130">
    <property type="term" value="P:synaptonemal complex assembly"/>
    <property type="evidence" value="ECO:0007669"/>
    <property type="project" value="InterPro"/>
</dbReference>
<dbReference type="Bgee" id="ENSELUG00000003064">
    <property type="expression patterns" value="Expressed in ovary and 2 other cell types or tissues"/>
</dbReference>
<dbReference type="Ensembl" id="ENSELUT00000017093.3">
    <property type="protein sequence ID" value="ENSELUP00000001618.1"/>
    <property type="gene ID" value="ENSELUG00000003064.3"/>
</dbReference>
<dbReference type="KEGG" id="els:105011771"/>
<reference evidence="1" key="4">
    <citation type="submission" date="2025-09" db="UniProtKB">
        <authorList>
            <consortium name="Ensembl"/>
        </authorList>
    </citation>
    <scope>IDENTIFICATION</scope>
</reference>
<proteinExistence type="predicted"/>
<dbReference type="OrthoDB" id="6149480at2759"/>
<dbReference type="STRING" id="8010.ENSELUP00000001618"/>
<reference evidence="1" key="3">
    <citation type="submission" date="2025-08" db="UniProtKB">
        <authorList>
            <consortium name="Ensembl"/>
        </authorList>
    </citation>
    <scope>IDENTIFICATION</scope>
</reference>
<accession>A0A3P8XDD9</accession>
<dbReference type="GeneTree" id="ENSGT00390000008285"/>
<dbReference type="InterPro" id="IPR027857">
    <property type="entry name" value="SCRE"/>
</dbReference>
<reference evidence="2" key="1">
    <citation type="journal article" date="2014" name="PLoS ONE">
        <title>The genome and linkage map of the northern pike (Esox lucius): conserved synteny revealed between the salmonid sister group and the Neoteleostei.</title>
        <authorList>
            <person name="Rondeau E.B."/>
            <person name="Minkley D.R."/>
            <person name="Leong J.S."/>
            <person name="Messmer A.M."/>
            <person name="Jantzen J.R."/>
            <person name="von Schalburg K.R."/>
            <person name="Lemon C."/>
            <person name="Bird N.H."/>
            <person name="Koop B.F."/>
        </authorList>
    </citation>
    <scope>NUCLEOTIDE SEQUENCE</scope>
</reference>
<evidence type="ECO:0000313" key="2">
    <source>
        <dbReference type="Proteomes" id="UP000265140"/>
    </source>
</evidence>
<organism evidence="1 2">
    <name type="scientific">Esox lucius</name>
    <name type="common">Northern pike</name>
    <dbReference type="NCBI Taxonomy" id="8010"/>
    <lineage>
        <taxon>Eukaryota</taxon>
        <taxon>Metazoa</taxon>
        <taxon>Chordata</taxon>
        <taxon>Craniata</taxon>
        <taxon>Vertebrata</taxon>
        <taxon>Euteleostomi</taxon>
        <taxon>Actinopterygii</taxon>
        <taxon>Neopterygii</taxon>
        <taxon>Teleostei</taxon>
        <taxon>Protacanthopterygii</taxon>
        <taxon>Esociformes</taxon>
        <taxon>Esocidae</taxon>
        <taxon>Esox</taxon>
    </lineage>
</organism>
<dbReference type="GO" id="GO:0007131">
    <property type="term" value="P:reciprocal meiotic recombination"/>
    <property type="evidence" value="ECO:0007669"/>
    <property type="project" value="TreeGrafter"/>
</dbReference>